<dbReference type="GeneID" id="111464191"/>
<keyword evidence="7" id="KW-1185">Reference proteome</keyword>
<dbReference type="FunFam" id="3.40.50.2000:FF:000019">
    <property type="entry name" value="Glycosyltransferase"/>
    <property type="match status" value="1"/>
</dbReference>
<comment type="catalytic activity">
    <reaction evidence="4">
        <text>mogrol + UDP-alpha-D-glucose = mogroside IE + UDP + H(+)</text>
        <dbReference type="Rhea" id="RHEA:52044"/>
        <dbReference type="ChEBI" id="CHEBI:15378"/>
        <dbReference type="ChEBI" id="CHEBI:58223"/>
        <dbReference type="ChEBI" id="CHEBI:58885"/>
        <dbReference type="ChEBI" id="CHEBI:138974"/>
        <dbReference type="ChEBI" id="CHEBI:138975"/>
        <dbReference type="EC" id="2.4.1.350"/>
    </reaction>
    <physiologicalReaction direction="left-to-right" evidence="4">
        <dbReference type="Rhea" id="RHEA:52045"/>
    </physiologicalReaction>
</comment>
<evidence type="ECO:0000313" key="7">
    <source>
        <dbReference type="Proteomes" id="UP000504609"/>
    </source>
</evidence>
<dbReference type="Gene3D" id="3.40.50.2000">
    <property type="entry name" value="Glycogen Phosphorylase B"/>
    <property type="match status" value="2"/>
</dbReference>
<accession>A0A6J1HJP1</accession>
<evidence type="ECO:0000256" key="3">
    <source>
        <dbReference type="ARBA" id="ARBA00022679"/>
    </source>
</evidence>
<dbReference type="GO" id="GO:0080043">
    <property type="term" value="F:quercetin 3-O-glucosyltransferase activity"/>
    <property type="evidence" value="ECO:0007669"/>
    <property type="project" value="TreeGrafter"/>
</dbReference>
<dbReference type="CDD" id="cd03784">
    <property type="entry name" value="GT1_Gtf-like"/>
    <property type="match status" value="1"/>
</dbReference>
<dbReference type="KEGG" id="cmos:111464191"/>
<dbReference type="AlphaFoldDB" id="A0A6J1HJP1"/>
<keyword evidence="5" id="KW-0328">Glycosyltransferase</keyword>
<sequence length="451" mass="50353">MDNTAPHGHRVLLITYSAQGHINPALEFAKRLTRRRIDVTFVTSLSAYRRMGKTPTLPHVSFASFSDGYDDGFKQGDDINHFMSELERRGSQAIKDMIVAGVEQGQPFTCIVYSILLPWVATVARSLHLPAILLWIQPAIVFALYYYYNYGYHDIIQSASADPLATIQLPGLPLLTARDLPSFFGSSDAYEFALPIFRRQFELLEQETNPMVVINTFDELEHDALRAISKFNLIPVGPLIPSEASSQCDLFQSTTSYIDWLNSKPKGSVIYLSSGSMSTLSKHQKEEIARGLLSCGRPFLWVIRDIEEVNTLSCREELEGLGKIVPWCSQIEVLSRPATGCFLTHCGWNSTLESLVCGVPVVVFPQWSDQGTNAKIIQDMSETGVRLEVGMDGVVKREEIKRCLELVMGDSKKGEEIRRNVVKWKELAKGATAHGGSSYSNFKAFVDQVCP</sequence>
<comment type="pathway">
    <text evidence="1">Secondary metabolite biosynthesis; terpenoid biosynthesis.</text>
</comment>
<dbReference type="GO" id="GO:0080044">
    <property type="term" value="F:quercetin 7-O-glucosyltransferase activity"/>
    <property type="evidence" value="ECO:0007669"/>
    <property type="project" value="TreeGrafter"/>
</dbReference>
<evidence type="ECO:0000313" key="8">
    <source>
        <dbReference type="RefSeq" id="XP_022964048.1"/>
    </source>
</evidence>
<proteinExistence type="inferred from homology"/>
<dbReference type="SUPFAM" id="SSF53756">
    <property type="entry name" value="UDP-Glycosyltransferase/glycogen phosphorylase"/>
    <property type="match status" value="1"/>
</dbReference>
<dbReference type="Proteomes" id="UP000504609">
    <property type="component" value="Unplaced"/>
</dbReference>
<keyword evidence="3 5" id="KW-0808">Transferase</keyword>
<dbReference type="PANTHER" id="PTHR11926">
    <property type="entry name" value="GLUCOSYL/GLUCURONOSYL TRANSFERASES"/>
    <property type="match status" value="1"/>
</dbReference>
<organism evidence="7 8">
    <name type="scientific">Cucurbita moschata</name>
    <name type="common">Winter crookneck squash</name>
    <name type="synonym">Cucurbita pepo var. moschata</name>
    <dbReference type="NCBI Taxonomy" id="3662"/>
    <lineage>
        <taxon>Eukaryota</taxon>
        <taxon>Viridiplantae</taxon>
        <taxon>Streptophyta</taxon>
        <taxon>Embryophyta</taxon>
        <taxon>Tracheophyta</taxon>
        <taxon>Spermatophyta</taxon>
        <taxon>Magnoliopsida</taxon>
        <taxon>eudicotyledons</taxon>
        <taxon>Gunneridae</taxon>
        <taxon>Pentapetalae</taxon>
        <taxon>rosids</taxon>
        <taxon>fabids</taxon>
        <taxon>Cucurbitales</taxon>
        <taxon>Cucurbitaceae</taxon>
        <taxon>Cucurbiteae</taxon>
        <taxon>Cucurbita</taxon>
    </lineage>
</organism>
<dbReference type="InterPro" id="IPR002213">
    <property type="entry name" value="UDP_glucos_trans"/>
</dbReference>
<dbReference type="PROSITE" id="PS00375">
    <property type="entry name" value="UDPGT"/>
    <property type="match status" value="1"/>
</dbReference>
<gene>
    <name evidence="8" type="primary">LOC111464191</name>
</gene>
<dbReference type="InterPro" id="IPR035595">
    <property type="entry name" value="UDP_glycos_trans_CS"/>
</dbReference>
<dbReference type="Pfam" id="PF00201">
    <property type="entry name" value="UDPGT"/>
    <property type="match status" value="1"/>
</dbReference>
<evidence type="ECO:0000256" key="6">
    <source>
        <dbReference type="RuleBase" id="RU362057"/>
    </source>
</evidence>
<comment type="similarity">
    <text evidence="2 5">Belongs to the UDP-glycosyltransferase family.</text>
</comment>
<evidence type="ECO:0000256" key="4">
    <source>
        <dbReference type="ARBA" id="ARBA00050692"/>
    </source>
</evidence>
<dbReference type="RefSeq" id="XP_022964048.1">
    <property type="nucleotide sequence ID" value="XM_023108280.1"/>
</dbReference>
<dbReference type="PANTHER" id="PTHR11926:SF870">
    <property type="entry name" value="UDP-GLYCOSYLTRANSFERASE 75B1"/>
    <property type="match status" value="1"/>
</dbReference>
<reference evidence="8" key="1">
    <citation type="submission" date="2025-08" db="UniProtKB">
        <authorList>
            <consortium name="RefSeq"/>
        </authorList>
    </citation>
    <scope>IDENTIFICATION</scope>
    <source>
        <tissue evidence="8">Young leaves</tissue>
    </source>
</reference>
<dbReference type="EC" id="2.4.1.-" evidence="6"/>
<evidence type="ECO:0000256" key="5">
    <source>
        <dbReference type="RuleBase" id="RU003718"/>
    </source>
</evidence>
<evidence type="ECO:0000256" key="2">
    <source>
        <dbReference type="ARBA" id="ARBA00009995"/>
    </source>
</evidence>
<protein>
    <recommendedName>
        <fullName evidence="6">Glycosyltransferase</fullName>
        <ecNumber evidence="6">2.4.1.-</ecNumber>
    </recommendedName>
</protein>
<evidence type="ECO:0000256" key="1">
    <source>
        <dbReference type="ARBA" id="ARBA00004721"/>
    </source>
</evidence>
<name>A0A6J1HJP1_CUCMO</name>